<evidence type="ECO:0000256" key="3">
    <source>
        <dbReference type="ARBA" id="ARBA00022452"/>
    </source>
</evidence>
<keyword evidence="2 7" id="KW-0813">Transport</keyword>
<comment type="caution">
    <text evidence="10">The sequence shown here is derived from an EMBL/GenBank/DDBJ whole genome shotgun (WGS) entry which is preliminary data.</text>
</comment>
<dbReference type="AlphaFoldDB" id="A0AAN4W4D7"/>
<feature type="chain" id="PRO_5043042548" evidence="8">
    <location>
        <begin position="22"/>
        <end position="1013"/>
    </location>
</feature>
<dbReference type="InterPro" id="IPR012910">
    <property type="entry name" value="Plug_dom"/>
</dbReference>
<protein>
    <submittedName>
        <fullName evidence="10">SusC/RagA family TonB-linked outer membrane protein</fullName>
    </submittedName>
</protein>
<dbReference type="Proteomes" id="UP001310022">
    <property type="component" value="Unassembled WGS sequence"/>
</dbReference>
<comment type="subcellular location">
    <subcellularLocation>
        <location evidence="1 7">Cell outer membrane</location>
        <topology evidence="1 7">Multi-pass membrane protein</topology>
    </subcellularLocation>
</comment>
<evidence type="ECO:0000256" key="8">
    <source>
        <dbReference type="SAM" id="SignalP"/>
    </source>
</evidence>
<gene>
    <name evidence="10" type="ORF">PEDI_56000</name>
</gene>
<dbReference type="InterPro" id="IPR036942">
    <property type="entry name" value="Beta-barrel_TonB_sf"/>
</dbReference>
<dbReference type="PROSITE" id="PS52016">
    <property type="entry name" value="TONB_DEPENDENT_REC_3"/>
    <property type="match status" value="1"/>
</dbReference>
<dbReference type="Pfam" id="PF13715">
    <property type="entry name" value="CarbopepD_reg_2"/>
    <property type="match status" value="1"/>
</dbReference>
<dbReference type="Gene3D" id="2.170.130.10">
    <property type="entry name" value="TonB-dependent receptor, plug domain"/>
    <property type="match status" value="1"/>
</dbReference>
<evidence type="ECO:0000256" key="7">
    <source>
        <dbReference type="PROSITE-ProRule" id="PRU01360"/>
    </source>
</evidence>
<evidence type="ECO:0000256" key="5">
    <source>
        <dbReference type="ARBA" id="ARBA00023136"/>
    </source>
</evidence>
<dbReference type="SUPFAM" id="SSF56935">
    <property type="entry name" value="Porins"/>
    <property type="match status" value="1"/>
</dbReference>
<dbReference type="Pfam" id="PF07715">
    <property type="entry name" value="Plug"/>
    <property type="match status" value="1"/>
</dbReference>
<dbReference type="InterPro" id="IPR008969">
    <property type="entry name" value="CarboxyPept-like_regulatory"/>
</dbReference>
<sequence length="1013" mass="112711">MKAKYIFLLLIGVIFSSTSYAQQNKSVMGQILSPSGEPVIAVTVIEKGTTNGAFSDIEGNFKLELSAPTATLIFTMIGYTPVEQQVKQGEVINVIMEEELVQLEELVVVGYGVVKKSDLTSSITSVKGEDLKQVTAGNPVAALQGKANGVQVINSGGPRSQPTVVIRGATTVNGSSPLYVVDGVPMGTDISFINQNDIESMEILKDASAAAIYGTRGSNGVILITTKKGKEGKTQFQFVSSTGVNMLPKPDLADAHEYEKVMKARFANDGTGANWNGKEGWLPGEGTDWWDEVVKPYSFVQSHSLSFQGGKDKVRYSGSLGYYGEDSNFETGYWNRINGRFNVGMDLTSKLDLSVDFVPVVENWQNTPNALASVMKIDPTTPVRPSSGFIDDNVYNNYARSNNNAVWNPAGIVKRGETNSTSVYRLLLNPKLTYKPIDGLVLMSQFSVNTVFNRSSNFNPEFFIDNLERNDMSSVNQSATDRIDWNWTNTATYNFNVRGKHSFSIMGGYTAEMFSTRTLNGYIEGIPNNDSNLWFLSSGTMNPDVSGKLTNYTLMSLLGRFMYNYDHKYYLTLSTRRDGSSRFPENNKWGLFPSVSASWRVSEENFMDNLDWLTDLKVRGGWGRVGNQNIPANSFIDLMRDADYVLGGERWIGTTLAQLGNSNLIWETVEDMNFGVDVSLLNGRLNLVGDVFQKTSRDMLLKRENLLILGYPMWNGEMMMNVGSMQARGWEFSVNWQDNVGEKFSYNVGLNLSSVQTKALKLVGDKPILESDFYNDFIIRNEEGGLISRFYGYKTAGIFQDQSEVNSHTDQYGNLLQPDAQPGDIRYLDLNGDGIIDEDDKDYIGNPFPDLMVGLNIELTYGNWDFKTNFYGTFGNEIYNSTMSDLDGGTNRVNVRRGAYDQAWSGPGSTNAYPRLTEIDPNGNYRRVSDFFVEDGSYFRCRLIQIGYTFPRELLNGKELRLSVSGQNLFTLTNYSGMDPERAMSGASVISSGVDRYGYPNPKTLLFGLNLNF</sequence>
<dbReference type="Gene3D" id="2.40.170.20">
    <property type="entry name" value="TonB-dependent receptor, beta-barrel domain"/>
    <property type="match status" value="1"/>
</dbReference>
<organism evidence="10 11">
    <name type="scientific">Persicobacter diffluens</name>
    <dbReference type="NCBI Taxonomy" id="981"/>
    <lineage>
        <taxon>Bacteria</taxon>
        <taxon>Pseudomonadati</taxon>
        <taxon>Bacteroidota</taxon>
        <taxon>Cytophagia</taxon>
        <taxon>Cytophagales</taxon>
        <taxon>Persicobacteraceae</taxon>
        <taxon>Persicobacter</taxon>
    </lineage>
</organism>
<evidence type="ECO:0000313" key="11">
    <source>
        <dbReference type="Proteomes" id="UP001310022"/>
    </source>
</evidence>
<reference evidence="10 11" key="1">
    <citation type="submission" date="2021-12" db="EMBL/GenBank/DDBJ databases">
        <title>Genome sequencing of bacteria with rrn-lacking chromosome and rrn-plasmid.</title>
        <authorList>
            <person name="Anda M."/>
            <person name="Iwasaki W."/>
        </authorList>
    </citation>
    <scope>NUCLEOTIDE SEQUENCE [LARGE SCALE GENOMIC DNA]</scope>
    <source>
        <strain evidence="10 11">NBRC 15940</strain>
    </source>
</reference>
<dbReference type="InterPro" id="IPR023997">
    <property type="entry name" value="TonB-dep_OMP_SusC/RagA_CS"/>
</dbReference>
<dbReference type="NCBIfam" id="TIGR04056">
    <property type="entry name" value="OMP_RagA_SusC"/>
    <property type="match status" value="1"/>
</dbReference>
<dbReference type="InterPro" id="IPR037066">
    <property type="entry name" value="Plug_dom_sf"/>
</dbReference>
<dbReference type="InterPro" id="IPR039426">
    <property type="entry name" value="TonB-dep_rcpt-like"/>
</dbReference>
<proteinExistence type="inferred from homology"/>
<evidence type="ECO:0000256" key="6">
    <source>
        <dbReference type="ARBA" id="ARBA00023237"/>
    </source>
</evidence>
<dbReference type="SUPFAM" id="SSF49464">
    <property type="entry name" value="Carboxypeptidase regulatory domain-like"/>
    <property type="match status" value="1"/>
</dbReference>
<feature type="domain" description="TonB-dependent receptor plug" evidence="9">
    <location>
        <begin position="116"/>
        <end position="221"/>
    </location>
</feature>
<evidence type="ECO:0000256" key="2">
    <source>
        <dbReference type="ARBA" id="ARBA00022448"/>
    </source>
</evidence>
<evidence type="ECO:0000259" key="9">
    <source>
        <dbReference type="Pfam" id="PF07715"/>
    </source>
</evidence>
<name>A0AAN4W4D7_9BACT</name>
<evidence type="ECO:0000256" key="4">
    <source>
        <dbReference type="ARBA" id="ARBA00022692"/>
    </source>
</evidence>
<keyword evidence="3 7" id="KW-1134">Transmembrane beta strand</keyword>
<keyword evidence="8" id="KW-0732">Signal</keyword>
<evidence type="ECO:0000313" key="10">
    <source>
        <dbReference type="EMBL" id="GJM65048.1"/>
    </source>
</evidence>
<comment type="similarity">
    <text evidence="7">Belongs to the TonB-dependent receptor family.</text>
</comment>
<keyword evidence="6 7" id="KW-0998">Cell outer membrane</keyword>
<dbReference type="InterPro" id="IPR023996">
    <property type="entry name" value="TonB-dep_OMP_SusC/RagA"/>
</dbReference>
<accession>A0AAN4W4D7</accession>
<keyword evidence="11" id="KW-1185">Reference proteome</keyword>
<dbReference type="NCBIfam" id="TIGR04057">
    <property type="entry name" value="SusC_RagA_signa"/>
    <property type="match status" value="1"/>
</dbReference>
<dbReference type="GO" id="GO:0009279">
    <property type="term" value="C:cell outer membrane"/>
    <property type="evidence" value="ECO:0007669"/>
    <property type="project" value="UniProtKB-SubCell"/>
</dbReference>
<dbReference type="RefSeq" id="WP_338240114.1">
    <property type="nucleotide sequence ID" value="NZ_BQKE01000011.1"/>
</dbReference>
<keyword evidence="4 7" id="KW-0812">Transmembrane</keyword>
<dbReference type="EMBL" id="BQKE01000011">
    <property type="protein sequence ID" value="GJM65048.1"/>
    <property type="molecule type" value="Genomic_DNA"/>
</dbReference>
<keyword evidence="5 7" id="KW-0472">Membrane</keyword>
<feature type="signal peptide" evidence="8">
    <location>
        <begin position="1"/>
        <end position="21"/>
    </location>
</feature>
<evidence type="ECO:0000256" key="1">
    <source>
        <dbReference type="ARBA" id="ARBA00004571"/>
    </source>
</evidence>